<dbReference type="STRING" id="1580092.NADRNF5_0198"/>
<dbReference type="PANTHER" id="PTHR43739:SF5">
    <property type="entry name" value="EXO-ALPHA-SIALIDASE"/>
    <property type="match status" value="1"/>
</dbReference>
<dbReference type="KEGG" id="nin:NADRNF5_0198"/>
<dbReference type="HOGENOM" id="CLU_070024_2_0_2"/>
<dbReference type="Pfam" id="PF14870">
    <property type="entry name" value="PSII_BNR"/>
    <property type="match status" value="1"/>
</dbReference>
<evidence type="ECO:0000313" key="3">
    <source>
        <dbReference type="EMBL" id="AJW69897.1"/>
    </source>
</evidence>
<dbReference type="EMBL" id="CP011070">
    <property type="protein sequence ID" value="AJW69897.1"/>
    <property type="molecule type" value="Genomic_DNA"/>
</dbReference>
<keyword evidence="1" id="KW-0472">Membrane</keyword>
<feature type="transmembrane region" description="Helical" evidence="1">
    <location>
        <begin position="7"/>
        <end position="25"/>
    </location>
</feature>
<dbReference type="GO" id="GO:0010411">
    <property type="term" value="P:xyloglucan metabolic process"/>
    <property type="evidence" value="ECO:0007669"/>
    <property type="project" value="TreeGrafter"/>
</dbReference>
<dbReference type="AlphaFoldDB" id="A0A0D5C0H0"/>
<proteinExistence type="predicted"/>
<keyword evidence="1" id="KW-1133">Transmembrane helix</keyword>
<dbReference type="InterPro" id="IPR015943">
    <property type="entry name" value="WD40/YVTN_repeat-like_dom_sf"/>
</dbReference>
<dbReference type="SUPFAM" id="SSF110296">
    <property type="entry name" value="Oligoxyloglucan reducing end-specific cellobiohydrolase"/>
    <property type="match status" value="1"/>
</dbReference>
<sequence>MESKKKIFVASAIIVVIVVVAISLVDSSLISESTENTDYSKTNDSRIIDWRHVHGVGLDPEDSSILYIATHGDFYQSISGSPPVKVDKVRADYMAFNAPPIPGIPLYASGHPSTGGNTGLIKSNDGGITWEHVSNVIEPPVDFHAMAISKQNPEMIIGFDSGARGLFKTTDAGKTWDTLEYPEYISALAISPNNSELIFAGTGKGIFKSENGGNTWIHLDAYRDLAVFALAFDDDGKLFASVKTFGLVQSDDLGDSWESFQHVDLTVTSIAADSQHKEIYVGGYSSGGFQEVYKIKYDSSTYDKIGTNKGLR</sequence>
<name>A0A0D5C0H0_9ARCH</name>
<evidence type="ECO:0000256" key="1">
    <source>
        <dbReference type="SAM" id="Phobius"/>
    </source>
</evidence>
<reference evidence="3 4" key="2">
    <citation type="journal article" date="2016" name="ISME J.">
        <title>Physiological and genomic characterization of two novel marine thaumarchaeal strains indicates niche differentiation.</title>
        <authorList>
            <person name="Bayer B."/>
            <person name="Vojvoda J."/>
            <person name="Offre P."/>
            <person name="Alves R.J."/>
            <person name="Elisabeth N.H."/>
            <person name="Garcia J.A."/>
            <person name="Volland J.M."/>
            <person name="Srivastava A."/>
            <person name="Schleper C."/>
            <person name="Herndl G.J."/>
        </authorList>
    </citation>
    <scope>NUCLEOTIDE SEQUENCE [LARGE SCALE GENOMIC DNA]</scope>
    <source>
        <strain evidence="3 4">NF5</strain>
    </source>
</reference>
<dbReference type="PANTHER" id="PTHR43739">
    <property type="entry name" value="XYLOGLUCANASE (EUROFUNG)"/>
    <property type="match status" value="1"/>
</dbReference>
<dbReference type="RefSeq" id="WP_052661849.1">
    <property type="nucleotide sequence ID" value="NZ_CP011070.1"/>
</dbReference>
<gene>
    <name evidence="3" type="ORF">NADRNF5_0198</name>
</gene>
<dbReference type="InterPro" id="IPR028203">
    <property type="entry name" value="PSII_CF48-like_dom"/>
</dbReference>
<reference evidence="4" key="1">
    <citation type="submission" date="2015-03" db="EMBL/GenBank/DDBJ databases">
        <title>Characterization of two novel Thaumarchaeota isolated from the Northern Adriatic Sea.</title>
        <authorList>
            <person name="Bayer B."/>
            <person name="Vojvoda J."/>
            <person name="Offre P."/>
            <person name="Srivastava A."/>
            <person name="Elisabeth N."/>
            <person name="Garcia J.A.L."/>
            <person name="Schleper C."/>
            <person name="Herndl G.J."/>
        </authorList>
    </citation>
    <scope>NUCLEOTIDE SEQUENCE [LARGE SCALE GENOMIC DNA]</scope>
    <source>
        <strain evidence="4">NF5</strain>
    </source>
</reference>
<keyword evidence="3" id="KW-0378">Hydrolase</keyword>
<organism evidence="3 4">
    <name type="scientific">Nitrosopumilus adriaticus</name>
    <dbReference type="NCBI Taxonomy" id="1580092"/>
    <lineage>
        <taxon>Archaea</taxon>
        <taxon>Nitrososphaerota</taxon>
        <taxon>Nitrososphaeria</taxon>
        <taxon>Nitrosopumilales</taxon>
        <taxon>Nitrosopumilaceae</taxon>
        <taxon>Nitrosopumilus</taxon>
    </lineage>
</organism>
<feature type="domain" description="Photosynthesis system II assembly factor Ycf48/Hcf136-like" evidence="2">
    <location>
        <begin position="115"/>
        <end position="216"/>
    </location>
</feature>
<evidence type="ECO:0000313" key="4">
    <source>
        <dbReference type="Proteomes" id="UP000032408"/>
    </source>
</evidence>
<accession>A0A0D5C0H0</accession>
<dbReference type="OrthoDB" id="197823at2157"/>
<keyword evidence="1" id="KW-0812">Transmembrane</keyword>
<dbReference type="Gene3D" id="2.130.10.10">
    <property type="entry name" value="YVTN repeat-like/Quinoprotein amine dehydrogenase"/>
    <property type="match status" value="2"/>
</dbReference>
<keyword evidence="4" id="KW-1185">Reference proteome</keyword>
<dbReference type="CDD" id="cd15482">
    <property type="entry name" value="Sialidase_non-viral"/>
    <property type="match status" value="1"/>
</dbReference>
<dbReference type="Proteomes" id="UP000032408">
    <property type="component" value="Chromosome"/>
</dbReference>
<dbReference type="InterPro" id="IPR052025">
    <property type="entry name" value="Xyloglucanase_GH74"/>
</dbReference>
<evidence type="ECO:0000259" key="2">
    <source>
        <dbReference type="Pfam" id="PF14870"/>
    </source>
</evidence>
<dbReference type="GeneID" id="25407583"/>
<protein>
    <submittedName>
        <fullName evidence="3">BNR repeat-containing glycosyl hydrolase</fullName>
    </submittedName>
</protein>
<dbReference type="GO" id="GO:0016787">
    <property type="term" value="F:hydrolase activity"/>
    <property type="evidence" value="ECO:0007669"/>
    <property type="project" value="UniProtKB-KW"/>
</dbReference>